<dbReference type="Gene3D" id="1.20.900.10">
    <property type="entry name" value="Dbl homology (DH) domain"/>
    <property type="match status" value="1"/>
</dbReference>
<feature type="non-terminal residue" evidence="3">
    <location>
        <position position="139"/>
    </location>
</feature>
<dbReference type="PANTHER" id="PTHR22834:SF9">
    <property type="entry name" value="RHO GUANINE NUCLEOTIDE EXCHANGE FACTOR 37"/>
    <property type="match status" value="1"/>
</dbReference>
<accession>A6IXH3</accession>
<dbReference type="PROSITE" id="PS50010">
    <property type="entry name" value="DH_2"/>
    <property type="match status" value="1"/>
</dbReference>
<evidence type="ECO:0000313" key="4">
    <source>
        <dbReference type="Proteomes" id="UP000234681"/>
    </source>
</evidence>
<dbReference type="GO" id="GO:0005085">
    <property type="term" value="F:guanyl-nucleotide exchange factor activity"/>
    <property type="evidence" value="ECO:0007669"/>
    <property type="project" value="InterPro"/>
</dbReference>
<proteinExistence type="predicted"/>
<dbReference type="PANTHER" id="PTHR22834">
    <property type="entry name" value="NUCLEAR FUSION PROTEIN FUS2"/>
    <property type="match status" value="1"/>
</dbReference>
<dbReference type="Proteomes" id="UP000234681">
    <property type="component" value="Chromosome 18"/>
</dbReference>
<protein>
    <submittedName>
        <fullName evidence="3">RCG46849</fullName>
    </submittedName>
</protein>
<gene>
    <name evidence="3" type="ORF">rCG_46849</name>
</gene>
<dbReference type="Pfam" id="PF00621">
    <property type="entry name" value="RhoGEF"/>
    <property type="match status" value="1"/>
</dbReference>
<sequence>MADFETDEASSKSESPEQEGQGSEDKSLLHQRLAIRELIDTEVSYLHTLRLCTSDIRGHLQQLPPGDLDILFSNIDDIIQVSSRFLHGLQETACKEEKQAHLIGNLFLEFQEELEQVYKVYCANYDQALLLVKAYQKEP</sequence>
<evidence type="ECO:0000259" key="2">
    <source>
        <dbReference type="PROSITE" id="PS50010"/>
    </source>
</evidence>
<dbReference type="InterPro" id="IPR035899">
    <property type="entry name" value="DBL_dom_sf"/>
</dbReference>
<organism evidence="3 4">
    <name type="scientific">Rattus norvegicus</name>
    <name type="common">Rat</name>
    <dbReference type="NCBI Taxonomy" id="10116"/>
    <lineage>
        <taxon>Eukaryota</taxon>
        <taxon>Metazoa</taxon>
        <taxon>Chordata</taxon>
        <taxon>Craniata</taxon>
        <taxon>Vertebrata</taxon>
        <taxon>Euteleostomi</taxon>
        <taxon>Mammalia</taxon>
        <taxon>Eutheria</taxon>
        <taxon>Euarchontoglires</taxon>
        <taxon>Glires</taxon>
        <taxon>Rodentia</taxon>
        <taxon>Myomorpha</taxon>
        <taxon>Muroidea</taxon>
        <taxon>Muridae</taxon>
        <taxon>Murinae</taxon>
        <taxon>Rattus</taxon>
    </lineage>
</organism>
<dbReference type="EMBL" id="CH473971">
    <property type="protein sequence ID" value="EDM14604.1"/>
    <property type="molecule type" value="Genomic_DNA"/>
</dbReference>
<feature type="domain" description="DH" evidence="2">
    <location>
        <begin position="30"/>
        <end position="139"/>
    </location>
</feature>
<name>A6IXH3_RAT</name>
<dbReference type="AlphaFoldDB" id="A6IXH3"/>
<dbReference type="InterPro" id="IPR000219">
    <property type="entry name" value="DH_dom"/>
</dbReference>
<dbReference type="InterPro" id="IPR051492">
    <property type="entry name" value="Dynamin-Rho_GEF"/>
</dbReference>
<reference evidence="4" key="1">
    <citation type="submission" date="2005-09" db="EMBL/GenBank/DDBJ databases">
        <authorList>
            <person name="Mural R.J."/>
            <person name="Li P.W."/>
            <person name="Adams M.D."/>
            <person name="Amanatides P.G."/>
            <person name="Baden-Tillson H."/>
            <person name="Barnstead M."/>
            <person name="Chin S.H."/>
            <person name="Dew I."/>
            <person name="Evans C.A."/>
            <person name="Ferriera S."/>
            <person name="Flanigan M."/>
            <person name="Fosler C."/>
            <person name="Glodek A."/>
            <person name="Gu Z."/>
            <person name="Holt R.A."/>
            <person name="Jennings D."/>
            <person name="Kraft C.L."/>
            <person name="Lu F."/>
            <person name="Nguyen T."/>
            <person name="Nusskern D.R."/>
            <person name="Pfannkoch C.M."/>
            <person name="Sitter C."/>
            <person name="Sutton G.G."/>
            <person name="Venter J.C."/>
            <person name="Wang Z."/>
            <person name="Woodage T."/>
            <person name="Zheng X.H."/>
            <person name="Zhong F."/>
        </authorList>
    </citation>
    <scope>NUCLEOTIDE SEQUENCE [LARGE SCALE GENOMIC DNA]</scope>
    <source>
        <strain>BN</strain>
        <strain evidence="4">Sprague-Dawley</strain>
    </source>
</reference>
<dbReference type="SUPFAM" id="SSF48065">
    <property type="entry name" value="DBL homology domain (DH-domain)"/>
    <property type="match status" value="1"/>
</dbReference>
<evidence type="ECO:0000256" key="1">
    <source>
        <dbReference type="SAM" id="MobiDB-lite"/>
    </source>
</evidence>
<feature type="region of interest" description="Disordered" evidence="1">
    <location>
        <begin position="1"/>
        <end position="26"/>
    </location>
</feature>
<evidence type="ECO:0000313" key="3">
    <source>
        <dbReference type="EMBL" id="EDM14604.1"/>
    </source>
</evidence>